<keyword evidence="4" id="KW-1185">Reference proteome</keyword>
<dbReference type="SUPFAM" id="SSF52038">
    <property type="entry name" value="Barstar-related"/>
    <property type="match status" value="1"/>
</dbReference>
<organism evidence="3 4">
    <name type="scientific">Prescottella agglutinans</name>
    <dbReference type="NCBI Taxonomy" id="1644129"/>
    <lineage>
        <taxon>Bacteria</taxon>
        <taxon>Bacillati</taxon>
        <taxon>Actinomycetota</taxon>
        <taxon>Actinomycetes</taxon>
        <taxon>Mycobacteriales</taxon>
        <taxon>Nocardiaceae</taxon>
        <taxon>Prescottella</taxon>
    </lineage>
</organism>
<comment type="caution">
    <text evidence="3">The sequence shown here is derived from an EMBL/GenBank/DDBJ whole genome shotgun (WGS) entry which is preliminary data.</text>
</comment>
<proteinExistence type="inferred from homology"/>
<reference evidence="3 4" key="1">
    <citation type="submission" date="2023-04" db="EMBL/GenBank/DDBJ databases">
        <title>Forest soil microbial communities from Buena Vista Peninsula, Colon Province, Panama.</title>
        <authorList>
            <person name="Bouskill N."/>
        </authorList>
    </citation>
    <scope>NUCLEOTIDE SEQUENCE [LARGE SCALE GENOMIC DNA]</scope>
    <source>
        <strain evidence="3 4">CFH S0262</strain>
    </source>
</reference>
<evidence type="ECO:0000259" key="2">
    <source>
        <dbReference type="Pfam" id="PF01337"/>
    </source>
</evidence>
<dbReference type="RefSeq" id="WP_280758674.1">
    <property type="nucleotide sequence ID" value="NZ_JARXVC010000001.1"/>
</dbReference>
<dbReference type="Gene3D" id="3.30.370.10">
    <property type="entry name" value="Barstar-like"/>
    <property type="match status" value="1"/>
</dbReference>
<sequence>MSTPTFPNGLSLLVAGPGRAAGIEEDLRGIRPVRHVRGRRMPTVAALFDEFAAALQFPYYFGRNKDAFDECFSEIGDTVGDDAVVLVLDAEVLLNEHPTQLSWFAAAVRDAAATIVLQVRPGHEDTVVDRFAAAGVHLPRIADPGA</sequence>
<feature type="domain" description="Barstar (barnase inhibitor)" evidence="2">
    <location>
        <begin position="33"/>
        <end position="114"/>
    </location>
</feature>
<dbReference type="EMBL" id="JARXVC010000001">
    <property type="protein sequence ID" value="MDH6279305.1"/>
    <property type="molecule type" value="Genomic_DNA"/>
</dbReference>
<name>A0ABT6M5W5_9NOCA</name>
<dbReference type="Proteomes" id="UP001160334">
    <property type="component" value="Unassembled WGS sequence"/>
</dbReference>
<accession>A0ABT6M5W5</accession>
<evidence type="ECO:0000256" key="1">
    <source>
        <dbReference type="ARBA" id="ARBA00006845"/>
    </source>
</evidence>
<protein>
    <recommendedName>
        <fullName evidence="2">Barstar (barnase inhibitor) domain-containing protein</fullName>
    </recommendedName>
</protein>
<dbReference type="InterPro" id="IPR035905">
    <property type="entry name" value="Barstar-like_sf"/>
</dbReference>
<evidence type="ECO:0000313" key="4">
    <source>
        <dbReference type="Proteomes" id="UP001160334"/>
    </source>
</evidence>
<dbReference type="InterPro" id="IPR000468">
    <property type="entry name" value="Barstar"/>
</dbReference>
<dbReference type="Pfam" id="PF01337">
    <property type="entry name" value="Barstar"/>
    <property type="match status" value="1"/>
</dbReference>
<gene>
    <name evidence="3" type="ORF">M2280_000510</name>
</gene>
<comment type="similarity">
    <text evidence="1">Belongs to the barstar family.</text>
</comment>
<evidence type="ECO:0000313" key="3">
    <source>
        <dbReference type="EMBL" id="MDH6279305.1"/>
    </source>
</evidence>